<evidence type="ECO:0000313" key="2">
    <source>
        <dbReference type="EMBL" id="GAX05424.1"/>
    </source>
</evidence>
<dbReference type="GO" id="GO:0003677">
    <property type="term" value="F:DNA binding"/>
    <property type="evidence" value="ECO:0007669"/>
    <property type="project" value="InterPro"/>
</dbReference>
<dbReference type="AlphaFoldDB" id="A0A1Z5IUI1"/>
<dbReference type="Proteomes" id="UP000198414">
    <property type="component" value="Unassembled WGS sequence"/>
</dbReference>
<dbReference type="GO" id="GO:0008170">
    <property type="term" value="F:N-methyltransferase activity"/>
    <property type="evidence" value="ECO:0007669"/>
    <property type="project" value="InterPro"/>
</dbReference>
<accession>A0A1Z5IUI1</accession>
<gene>
    <name evidence="2" type="ORF">IWT25_00728</name>
</gene>
<dbReference type="Gene3D" id="3.40.50.150">
    <property type="entry name" value="Vaccinia Virus protein VP39"/>
    <property type="match status" value="1"/>
</dbReference>
<evidence type="ECO:0000313" key="3">
    <source>
        <dbReference type="Proteomes" id="UP000198414"/>
    </source>
</evidence>
<dbReference type="InterPro" id="IPR029063">
    <property type="entry name" value="SAM-dependent_MTases_sf"/>
</dbReference>
<dbReference type="SUPFAM" id="SSF53335">
    <property type="entry name" value="S-adenosyl-L-methionine-dependent methyltransferases"/>
    <property type="match status" value="1"/>
</dbReference>
<dbReference type="RefSeq" id="WP_089120730.1">
    <property type="nucleotide sequence ID" value="NZ_BCMI01000005.1"/>
</dbReference>
<evidence type="ECO:0000259" key="1">
    <source>
        <dbReference type="Pfam" id="PF02384"/>
    </source>
</evidence>
<feature type="domain" description="DNA methylase adenine-specific" evidence="1">
    <location>
        <begin position="62"/>
        <end position="161"/>
    </location>
</feature>
<organism evidence="2 3">
    <name type="scientific">Secundilactobacillus pentosiphilus</name>
    <dbReference type="NCBI Taxonomy" id="1714682"/>
    <lineage>
        <taxon>Bacteria</taxon>
        <taxon>Bacillati</taxon>
        <taxon>Bacillota</taxon>
        <taxon>Bacilli</taxon>
        <taxon>Lactobacillales</taxon>
        <taxon>Lactobacillaceae</taxon>
        <taxon>Secundilactobacillus</taxon>
    </lineage>
</organism>
<reference evidence="2 3" key="1">
    <citation type="submission" date="2015-11" db="EMBL/GenBank/DDBJ databases">
        <title>Draft genome sequences of new species of the genus Lactobacillus isolated from orchardgrass silage.</title>
        <authorList>
            <person name="Tohno M."/>
            <person name="Tanizawa Y."/>
            <person name="Arita M."/>
        </authorList>
    </citation>
    <scope>NUCLEOTIDE SEQUENCE [LARGE SCALE GENOMIC DNA]</scope>
    <source>
        <strain evidence="2 3">IWT25</strain>
    </source>
</reference>
<dbReference type="OrthoDB" id="9814572at2"/>
<dbReference type="Pfam" id="PF02384">
    <property type="entry name" value="N6_Mtase"/>
    <property type="match status" value="1"/>
</dbReference>
<protein>
    <recommendedName>
        <fullName evidence="1">DNA methylase adenine-specific domain-containing protein</fullName>
    </recommendedName>
</protein>
<comment type="caution">
    <text evidence="2">The sequence shown here is derived from an EMBL/GenBank/DDBJ whole genome shotgun (WGS) entry which is preliminary data.</text>
</comment>
<sequence length="233" mass="27370">MAKFTLEKVNKLLEINESFKAPDRLMELLFDKSKRENLFKSFLEVSTDLSFDWFHQYFEDEQAERKTNKQDFTPNSVAKILSKLVGPQNTYMESAAGTGGIVITNWWQDCINESPLTYMPHEHLYWVEELSDRAIPFLLFNLAIRGMNAVVWHGDSLERTCRGVFLVENQADDFLSFSDINIMPYNDEVKDYFQIKNWVGNPYPDHIETDSDEWSKNVIANMEMKQLWKENVK</sequence>
<dbReference type="EMBL" id="BCMI01000005">
    <property type="protein sequence ID" value="GAX05424.1"/>
    <property type="molecule type" value="Genomic_DNA"/>
</dbReference>
<proteinExistence type="predicted"/>
<name>A0A1Z5IUI1_9LACO</name>
<dbReference type="InterPro" id="IPR003356">
    <property type="entry name" value="DNA_methylase_A-5"/>
</dbReference>